<evidence type="ECO:0000256" key="10">
    <source>
        <dbReference type="ARBA" id="ARBA00022837"/>
    </source>
</evidence>
<dbReference type="PANTHER" id="PTHR43447">
    <property type="entry name" value="ALPHA-AMYLASE"/>
    <property type="match status" value="1"/>
</dbReference>
<organism evidence="21 22">
    <name type="scientific">Anopheles farauti</name>
    <dbReference type="NCBI Taxonomy" id="69004"/>
    <lineage>
        <taxon>Eukaryota</taxon>
        <taxon>Metazoa</taxon>
        <taxon>Ecdysozoa</taxon>
        <taxon>Arthropoda</taxon>
        <taxon>Hexapoda</taxon>
        <taxon>Insecta</taxon>
        <taxon>Pterygota</taxon>
        <taxon>Neoptera</taxon>
        <taxon>Endopterygota</taxon>
        <taxon>Diptera</taxon>
        <taxon>Nematocera</taxon>
        <taxon>Culicoidea</taxon>
        <taxon>Culicidae</taxon>
        <taxon>Anophelinae</taxon>
        <taxon>Anopheles</taxon>
    </lineage>
</organism>
<comment type="cofactor">
    <cofactor evidence="2">
        <name>Ca(2+)</name>
        <dbReference type="ChEBI" id="CHEBI:29108"/>
    </cofactor>
</comment>
<dbReference type="SUPFAM" id="SSF51011">
    <property type="entry name" value="Glycosyl hydrolase domain"/>
    <property type="match status" value="1"/>
</dbReference>
<keyword evidence="13 16" id="KW-0119">Carbohydrate metabolism</keyword>
<keyword evidence="14 16" id="KW-0326">Glycosidase</keyword>
<dbReference type="InterPro" id="IPR013780">
    <property type="entry name" value="Glyco_hydro_b"/>
</dbReference>
<keyword evidence="9 16" id="KW-0378">Hydrolase</keyword>
<dbReference type="PRINTS" id="PR00110">
    <property type="entry name" value="ALPHAAMYLASE"/>
</dbReference>
<dbReference type="EMBL" id="AXCN02000889">
    <property type="status" value="NOT_ANNOTATED_CDS"/>
    <property type="molecule type" value="Genomic_DNA"/>
</dbReference>
<dbReference type="InterPro" id="IPR031319">
    <property type="entry name" value="A-amylase_C"/>
</dbReference>
<dbReference type="Pfam" id="PF02806">
    <property type="entry name" value="Alpha-amylase_C"/>
    <property type="match status" value="1"/>
</dbReference>
<accession>A0A182Q9P1</accession>
<dbReference type="EnsemblMetazoa" id="AFAF005820-RA">
    <property type="protein sequence ID" value="AFAF005820-PA"/>
    <property type="gene ID" value="AFAF005820"/>
</dbReference>
<dbReference type="InterPro" id="IPR017853">
    <property type="entry name" value="GH"/>
</dbReference>
<evidence type="ECO:0000313" key="21">
    <source>
        <dbReference type="EnsemblMetazoa" id="AFAF005820-PA"/>
    </source>
</evidence>
<name>A0A182Q9P1_9DIPT</name>
<feature type="domain" description="Alpha-amylase C-terminal" evidence="19">
    <location>
        <begin position="511"/>
        <end position="585"/>
    </location>
</feature>
<evidence type="ECO:0000259" key="19">
    <source>
        <dbReference type="SMART" id="SM00632"/>
    </source>
</evidence>
<evidence type="ECO:0000256" key="15">
    <source>
        <dbReference type="RuleBase" id="RU003615"/>
    </source>
</evidence>
<dbReference type="GO" id="GO:0005975">
    <property type="term" value="P:carbohydrate metabolic process"/>
    <property type="evidence" value="ECO:0007669"/>
    <property type="project" value="InterPro"/>
</dbReference>
<evidence type="ECO:0000256" key="12">
    <source>
        <dbReference type="ARBA" id="ARBA00023214"/>
    </source>
</evidence>
<dbReference type="STRING" id="69004.A0A182Q9P1"/>
<feature type="chain" id="PRO_5008132549" description="Alpha-amylase" evidence="18">
    <location>
        <begin position="21"/>
        <end position="598"/>
    </location>
</feature>
<evidence type="ECO:0000313" key="22">
    <source>
        <dbReference type="Proteomes" id="UP000075886"/>
    </source>
</evidence>
<dbReference type="AlphaFoldDB" id="A0A182Q9P1"/>
<dbReference type="Proteomes" id="UP000075886">
    <property type="component" value="Unassembled WGS sequence"/>
</dbReference>
<comment type="cofactor">
    <cofactor evidence="3">
        <name>chloride</name>
        <dbReference type="ChEBI" id="CHEBI:17996"/>
    </cofactor>
</comment>
<dbReference type="SMART" id="SM00642">
    <property type="entry name" value="Aamy"/>
    <property type="match status" value="1"/>
</dbReference>
<comment type="similarity">
    <text evidence="4 15">Belongs to the glycosyl hydrolase 13 family.</text>
</comment>
<evidence type="ECO:0000256" key="13">
    <source>
        <dbReference type="ARBA" id="ARBA00023277"/>
    </source>
</evidence>
<evidence type="ECO:0000256" key="18">
    <source>
        <dbReference type="SAM" id="SignalP"/>
    </source>
</evidence>
<dbReference type="GO" id="GO:0004556">
    <property type="term" value="F:alpha-amylase activity"/>
    <property type="evidence" value="ECO:0007669"/>
    <property type="project" value="UniProtKB-UniRule"/>
</dbReference>
<proteinExistence type="inferred from homology"/>
<keyword evidence="10" id="KW-0106">Calcium</keyword>
<evidence type="ECO:0000256" key="6">
    <source>
        <dbReference type="ARBA" id="ARBA00012595"/>
    </source>
</evidence>
<evidence type="ECO:0000256" key="7">
    <source>
        <dbReference type="ARBA" id="ARBA00022723"/>
    </source>
</evidence>
<reference evidence="21" key="2">
    <citation type="submission" date="2020-05" db="UniProtKB">
        <authorList>
            <consortium name="EnsemblMetazoa"/>
        </authorList>
    </citation>
    <scope>IDENTIFICATION</scope>
    <source>
        <strain evidence="21">FAR1</strain>
    </source>
</reference>
<dbReference type="EC" id="3.2.1.1" evidence="6 16"/>
<feature type="compositionally biased region" description="Polar residues" evidence="17">
    <location>
        <begin position="106"/>
        <end position="117"/>
    </location>
</feature>
<sequence>MTTLVFLLAICSLNINVISSLEFGPFSIPLFGNAGRFGFSSSFLSASIDPSTRRVSLSAHGPQSFTNLLPFHPTFLRPIDTVRNSVPPPNPTPSVISSTPAVPNIGDNSNAATTGNRNNPHYYLGRNVMVHLFEWKFNDIAEECEKVLGPGGFGGVQVSPVNEYVIAPYRPWWERYQPISYKLRSRSGDEAQFADMVRRCQRAGIRIYVDVVVNHMAAVGANVPLYGTAGSPSDPANREYPAVPYNRTHFHTDCIIDNYQNATNVRDCELNGLPDLNQTEPYVRDRIVEFMNRLIELGVAGFRMDASKHMWPEDLSAIYTRLNTLNPAFEFPPGASPFIYQEVIDLGNEPVKASQYSDLGEVTEFKYSTFIGLIFRGQLEASGLRALTANNATQMGLLPSESALVFVDNHDNQRGHGAGGDSILTFKDGSKYVQALAFTLATDYGTVRLMSSYNFTNTDQGPPTDGEGNILSPGFATTTGACLNGWICEHRWPVVRRLVTFRNLVAPTPLTDVQTTSGTFAFCRGNVGFAVFNTGPEAYDGIFQTCLPPGEYCDILTGGRVDTECTVMRVLVLEDSTVSLILPAFTGGVVLDQLNRVV</sequence>
<comment type="subunit">
    <text evidence="5">Monomer.</text>
</comment>
<dbReference type="InterPro" id="IPR006046">
    <property type="entry name" value="Alpha_amylase"/>
</dbReference>
<feature type="region of interest" description="Disordered" evidence="17">
    <location>
        <begin position="89"/>
        <end position="117"/>
    </location>
</feature>
<evidence type="ECO:0000259" key="20">
    <source>
        <dbReference type="SMART" id="SM00642"/>
    </source>
</evidence>
<dbReference type="Pfam" id="PF00128">
    <property type="entry name" value="Alpha-amylase"/>
    <property type="match status" value="1"/>
</dbReference>
<evidence type="ECO:0000256" key="9">
    <source>
        <dbReference type="ARBA" id="ARBA00022801"/>
    </source>
</evidence>
<dbReference type="InterPro" id="IPR006047">
    <property type="entry name" value="GH13_cat_dom"/>
</dbReference>
<evidence type="ECO:0000256" key="11">
    <source>
        <dbReference type="ARBA" id="ARBA00023157"/>
    </source>
</evidence>
<keyword evidence="7" id="KW-0479">Metal-binding</keyword>
<keyword evidence="8 18" id="KW-0732">Signal</keyword>
<evidence type="ECO:0000256" key="16">
    <source>
        <dbReference type="RuleBase" id="RU361134"/>
    </source>
</evidence>
<evidence type="ECO:0000256" key="4">
    <source>
        <dbReference type="ARBA" id="ARBA00008061"/>
    </source>
</evidence>
<feature type="signal peptide" evidence="18">
    <location>
        <begin position="1"/>
        <end position="20"/>
    </location>
</feature>
<evidence type="ECO:0000256" key="5">
    <source>
        <dbReference type="ARBA" id="ARBA00011245"/>
    </source>
</evidence>
<keyword evidence="11" id="KW-1015">Disulfide bond</keyword>
<evidence type="ECO:0000256" key="8">
    <source>
        <dbReference type="ARBA" id="ARBA00022729"/>
    </source>
</evidence>
<evidence type="ECO:0000256" key="1">
    <source>
        <dbReference type="ARBA" id="ARBA00000548"/>
    </source>
</evidence>
<dbReference type="InterPro" id="IPR006048">
    <property type="entry name" value="A-amylase/branching_C"/>
</dbReference>
<dbReference type="Gene3D" id="2.60.40.1180">
    <property type="entry name" value="Golgi alpha-mannosidase II"/>
    <property type="match status" value="1"/>
</dbReference>
<evidence type="ECO:0000256" key="17">
    <source>
        <dbReference type="SAM" id="MobiDB-lite"/>
    </source>
</evidence>
<dbReference type="Gene3D" id="3.20.20.80">
    <property type="entry name" value="Glycosidases"/>
    <property type="match status" value="1"/>
</dbReference>
<keyword evidence="12" id="KW-0868">Chloride</keyword>
<dbReference type="SMART" id="SM00632">
    <property type="entry name" value="Aamy_C"/>
    <property type="match status" value="1"/>
</dbReference>
<dbReference type="CDD" id="cd11317">
    <property type="entry name" value="AmyAc_bac_euk_AmyA"/>
    <property type="match status" value="1"/>
</dbReference>
<comment type="catalytic activity">
    <reaction evidence="1 16">
        <text>Endohydrolysis of (1-&gt;4)-alpha-D-glucosidic linkages in polysaccharides containing three or more (1-&gt;4)-alpha-linked D-glucose units.</text>
        <dbReference type="EC" id="3.2.1.1"/>
    </reaction>
</comment>
<protein>
    <recommendedName>
        <fullName evidence="6 16">Alpha-amylase</fullName>
        <ecNumber evidence="6 16">3.2.1.1</ecNumber>
    </recommendedName>
</protein>
<dbReference type="VEuPathDB" id="VectorBase:AFAF005820"/>
<dbReference type="SUPFAM" id="SSF51445">
    <property type="entry name" value="(Trans)glycosidases"/>
    <property type="match status" value="1"/>
</dbReference>
<evidence type="ECO:0000256" key="2">
    <source>
        <dbReference type="ARBA" id="ARBA00001913"/>
    </source>
</evidence>
<dbReference type="GO" id="GO:0046872">
    <property type="term" value="F:metal ion binding"/>
    <property type="evidence" value="ECO:0007669"/>
    <property type="project" value="UniProtKB-KW"/>
</dbReference>
<keyword evidence="22" id="KW-1185">Reference proteome</keyword>
<feature type="domain" description="Glycosyl hydrolase family 13 catalytic" evidence="20">
    <location>
        <begin position="127"/>
        <end position="502"/>
    </location>
</feature>
<reference evidence="22" key="1">
    <citation type="submission" date="2014-01" db="EMBL/GenBank/DDBJ databases">
        <title>The Genome Sequence of Anopheles farauti FAR1 (V2).</title>
        <authorList>
            <consortium name="The Broad Institute Genomics Platform"/>
            <person name="Neafsey D.E."/>
            <person name="Besansky N."/>
            <person name="Howell P."/>
            <person name="Walton C."/>
            <person name="Young S.K."/>
            <person name="Zeng Q."/>
            <person name="Gargeya S."/>
            <person name="Fitzgerald M."/>
            <person name="Haas B."/>
            <person name="Abouelleil A."/>
            <person name="Allen A.W."/>
            <person name="Alvarado L."/>
            <person name="Arachchi H.M."/>
            <person name="Berlin A.M."/>
            <person name="Chapman S.B."/>
            <person name="Gainer-Dewar J."/>
            <person name="Goldberg J."/>
            <person name="Griggs A."/>
            <person name="Gujja S."/>
            <person name="Hansen M."/>
            <person name="Howarth C."/>
            <person name="Imamovic A."/>
            <person name="Ireland A."/>
            <person name="Larimer J."/>
            <person name="McCowan C."/>
            <person name="Murphy C."/>
            <person name="Pearson M."/>
            <person name="Poon T.W."/>
            <person name="Priest M."/>
            <person name="Roberts A."/>
            <person name="Saif S."/>
            <person name="Shea T."/>
            <person name="Sisk P."/>
            <person name="Sykes S."/>
            <person name="Wortman J."/>
            <person name="Nusbaum C."/>
            <person name="Birren B."/>
        </authorList>
    </citation>
    <scope>NUCLEOTIDE SEQUENCE [LARGE SCALE GENOMIC DNA]</scope>
    <source>
        <strain evidence="22">FAR1</strain>
    </source>
</reference>
<evidence type="ECO:0000256" key="14">
    <source>
        <dbReference type="ARBA" id="ARBA00023295"/>
    </source>
</evidence>
<evidence type="ECO:0000256" key="3">
    <source>
        <dbReference type="ARBA" id="ARBA00001923"/>
    </source>
</evidence>